<name>A0A380W6T9_AFIFE</name>
<dbReference type="Pfam" id="PF13467">
    <property type="entry name" value="RHH_4"/>
    <property type="match status" value="1"/>
</dbReference>
<dbReference type="InterPro" id="IPR027373">
    <property type="entry name" value="RHH_dom"/>
</dbReference>
<dbReference type="OrthoDB" id="7477016at2"/>
<dbReference type="AlphaFoldDB" id="A0A380W6T9"/>
<reference evidence="2 3" key="1">
    <citation type="submission" date="2018-06" db="EMBL/GenBank/DDBJ databases">
        <authorList>
            <consortium name="Pathogen Informatics"/>
            <person name="Doyle S."/>
        </authorList>
    </citation>
    <scope>NUCLEOTIDE SEQUENCE [LARGE SCALE GENOMIC DNA]</scope>
    <source>
        <strain evidence="2 3">NCTC12722</strain>
    </source>
</reference>
<evidence type="ECO:0000313" key="2">
    <source>
        <dbReference type="EMBL" id="SUU84173.1"/>
    </source>
</evidence>
<dbReference type="Proteomes" id="UP000254343">
    <property type="component" value="Unassembled WGS sequence"/>
</dbReference>
<evidence type="ECO:0000313" key="3">
    <source>
        <dbReference type="Proteomes" id="UP000254343"/>
    </source>
</evidence>
<sequence>MISQRDVTAPTTDPVKEFAVVKRSVVVDGHKTSVSLEDAFWSSLKDIAARRGLSLSMQIAAIDQHRRTSNLSSAIRLFVLDYFRERAISTMFIGERVTAPKLTSAH</sequence>
<dbReference type="Gene3D" id="1.10.3990.20">
    <property type="entry name" value="protein bp1543"/>
    <property type="match status" value="1"/>
</dbReference>
<protein>
    <recommendedName>
        <fullName evidence="1">Ribbon-helix-helix domain-containing protein</fullName>
    </recommendedName>
</protein>
<evidence type="ECO:0000259" key="1">
    <source>
        <dbReference type="Pfam" id="PF13467"/>
    </source>
</evidence>
<dbReference type="RefSeq" id="WP_002718952.1">
    <property type="nucleotide sequence ID" value="NZ_UFSI01000001.1"/>
</dbReference>
<organism evidence="2 3">
    <name type="scientific">Afipia felis</name>
    <name type="common">Cat scratch disease bacillus</name>
    <dbReference type="NCBI Taxonomy" id="1035"/>
    <lineage>
        <taxon>Bacteria</taxon>
        <taxon>Pseudomonadati</taxon>
        <taxon>Pseudomonadota</taxon>
        <taxon>Alphaproteobacteria</taxon>
        <taxon>Hyphomicrobiales</taxon>
        <taxon>Nitrobacteraceae</taxon>
        <taxon>Afipia</taxon>
    </lineage>
</organism>
<proteinExistence type="predicted"/>
<accession>A0A380W6T9</accession>
<dbReference type="InterPro" id="IPR038268">
    <property type="entry name" value="RHH_sf"/>
</dbReference>
<dbReference type="EMBL" id="UIGB01000001">
    <property type="protein sequence ID" value="SUU84173.1"/>
    <property type="molecule type" value="Genomic_DNA"/>
</dbReference>
<feature type="domain" description="Ribbon-helix-helix" evidence="1">
    <location>
        <begin position="21"/>
        <end position="83"/>
    </location>
</feature>
<gene>
    <name evidence="2" type="ORF">NCTC12722_01358</name>
</gene>